<evidence type="ECO:0000256" key="6">
    <source>
        <dbReference type="ARBA" id="ARBA00022777"/>
    </source>
</evidence>
<dbReference type="InterPro" id="IPR013656">
    <property type="entry name" value="PAS_4"/>
</dbReference>
<name>A0ABV4QPT6_9ACTN</name>
<dbReference type="EMBL" id="JAXCEH010000001">
    <property type="protein sequence ID" value="MFA1552617.1"/>
    <property type="molecule type" value="Genomic_DNA"/>
</dbReference>
<dbReference type="RefSeq" id="WP_371938886.1">
    <property type="nucleotide sequence ID" value="NZ_JAXCEH010000001.1"/>
</dbReference>
<dbReference type="Gene3D" id="3.30.450.280">
    <property type="entry name" value="GAF domain"/>
    <property type="match status" value="1"/>
</dbReference>
<dbReference type="CDD" id="cd00130">
    <property type="entry name" value="PAS"/>
    <property type="match status" value="1"/>
</dbReference>
<keyword evidence="5" id="KW-0547">Nucleotide-binding</keyword>
<dbReference type="Pfam" id="PF08448">
    <property type="entry name" value="PAS_4"/>
    <property type="match status" value="1"/>
</dbReference>
<comment type="caution">
    <text evidence="11">The sequence shown here is derived from an EMBL/GenBank/DDBJ whole genome shotgun (WGS) entry which is preliminary data.</text>
</comment>
<dbReference type="PANTHER" id="PTHR41523">
    <property type="entry name" value="TWO-COMPONENT SYSTEM SENSOR PROTEIN"/>
    <property type="match status" value="1"/>
</dbReference>
<keyword evidence="12" id="KW-1185">Reference proteome</keyword>
<evidence type="ECO:0000256" key="2">
    <source>
        <dbReference type="ARBA" id="ARBA00012438"/>
    </source>
</evidence>
<sequence>MPTLTDLVRDHTDLTETDLEWLHALVSDWQLLADLSFADLLLWVPLRSADTLPAEAAPRGGRAQRGALDTGATVPGWVAIAQMRPTTGPTAYPEDLVGKVVRTGRRGLIDVAWRERRIVREGDPEWGSGIPVREESIPVRRGAKILGVIQRSTNLSSARTPSRLELTYLQSASDLATMIAEGRFPVPGEEPNMVRSPRVGDGLMRLDRSGKVTYASPNAQSAYRRLGFPADLVGEALGQITADLCDTGEPMEEALSVVLSGRAPREVEVESRGSIMQLRTIPLVVGGTRIGAIVLCRDVTELRWRDRELMTKDATIREIHHRVKNNLQTVAALLRLQARRLRIPEGRAALDEAVRRVGSIAIVHETLSHTPDELIDFDDIADRVITMAGEVSTPETRVVPKRTGSFGVLPAEVATPVAMALTELLQNALEHGLANRFGTLEVIAHRYGEGEERREPDGVPVWGEWPAPGAHEPRVPNERRVPNEPRVPSEPRTPDEPGGPDEEGAGESPSGPRLVTIVADDGVGLPADFDVESTTSLGLQIVRTLIVGELGGRLDFRARPGGGTEVVVDVPLEHHHPRF</sequence>
<accession>A0ABV4QPT6</accession>
<feature type="compositionally biased region" description="Basic and acidic residues" evidence="9">
    <location>
        <begin position="471"/>
        <end position="495"/>
    </location>
</feature>
<dbReference type="InterPro" id="IPR000014">
    <property type="entry name" value="PAS"/>
</dbReference>
<dbReference type="GO" id="GO:0016301">
    <property type="term" value="F:kinase activity"/>
    <property type="evidence" value="ECO:0007669"/>
    <property type="project" value="UniProtKB-KW"/>
</dbReference>
<dbReference type="SMART" id="SM00387">
    <property type="entry name" value="HATPase_c"/>
    <property type="match status" value="1"/>
</dbReference>
<evidence type="ECO:0000256" key="3">
    <source>
        <dbReference type="ARBA" id="ARBA00022553"/>
    </source>
</evidence>
<evidence type="ECO:0000256" key="8">
    <source>
        <dbReference type="ARBA" id="ARBA00023012"/>
    </source>
</evidence>
<evidence type="ECO:0000313" key="12">
    <source>
        <dbReference type="Proteomes" id="UP001569904"/>
    </source>
</evidence>
<dbReference type="PANTHER" id="PTHR41523:SF8">
    <property type="entry name" value="ETHYLENE RESPONSE SENSOR PROTEIN"/>
    <property type="match status" value="1"/>
</dbReference>
<feature type="domain" description="Histidine kinase/HSP90-like ATPase" evidence="10">
    <location>
        <begin position="412"/>
        <end position="574"/>
    </location>
</feature>
<evidence type="ECO:0000259" key="10">
    <source>
        <dbReference type="SMART" id="SM00387"/>
    </source>
</evidence>
<dbReference type="Pfam" id="PF07568">
    <property type="entry name" value="HisKA_2"/>
    <property type="match status" value="1"/>
</dbReference>
<dbReference type="Proteomes" id="UP001569904">
    <property type="component" value="Unassembled WGS sequence"/>
</dbReference>
<keyword evidence="7" id="KW-0067">ATP-binding</keyword>
<comment type="catalytic activity">
    <reaction evidence="1">
        <text>ATP + protein L-histidine = ADP + protein N-phospho-L-histidine.</text>
        <dbReference type="EC" id="2.7.13.3"/>
    </reaction>
</comment>
<dbReference type="Gene3D" id="3.30.565.10">
    <property type="entry name" value="Histidine kinase-like ATPase, C-terminal domain"/>
    <property type="match status" value="1"/>
</dbReference>
<reference evidence="11 12" key="1">
    <citation type="submission" date="2023-11" db="EMBL/GenBank/DDBJ databases">
        <title>Actinomadura monticuli sp. nov., isolated from volcanic ash.</title>
        <authorList>
            <person name="Lee S.D."/>
            <person name="Yang H."/>
            <person name="Kim I.S."/>
        </authorList>
    </citation>
    <scope>NUCLEOTIDE SEQUENCE [LARGE SCALE GENOMIC DNA]</scope>
    <source>
        <strain evidence="11 12">DSM 45346</strain>
    </source>
</reference>
<keyword evidence="3" id="KW-0597">Phosphoprotein</keyword>
<dbReference type="Gene3D" id="3.30.450.20">
    <property type="entry name" value="PAS domain"/>
    <property type="match status" value="1"/>
</dbReference>
<keyword evidence="6 11" id="KW-0418">Kinase</keyword>
<evidence type="ECO:0000256" key="4">
    <source>
        <dbReference type="ARBA" id="ARBA00022679"/>
    </source>
</evidence>
<dbReference type="InterPro" id="IPR003594">
    <property type="entry name" value="HATPase_dom"/>
</dbReference>
<evidence type="ECO:0000256" key="1">
    <source>
        <dbReference type="ARBA" id="ARBA00000085"/>
    </source>
</evidence>
<dbReference type="InterPro" id="IPR038424">
    <property type="entry name" value="H_kinase_PdtaS_GAF_sf"/>
</dbReference>
<organism evidence="11 12">
    <name type="scientific">Actinomadura chokoriensis</name>
    <dbReference type="NCBI Taxonomy" id="454156"/>
    <lineage>
        <taxon>Bacteria</taxon>
        <taxon>Bacillati</taxon>
        <taxon>Actinomycetota</taxon>
        <taxon>Actinomycetes</taxon>
        <taxon>Streptosporangiales</taxon>
        <taxon>Thermomonosporaceae</taxon>
        <taxon>Actinomadura</taxon>
    </lineage>
</organism>
<dbReference type="Pfam" id="PF12282">
    <property type="entry name" value="GAF_PdtaS"/>
    <property type="match status" value="1"/>
</dbReference>
<evidence type="ECO:0000256" key="7">
    <source>
        <dbReference type="ARBA" id="ARBA00022840"/>
    </source>
</evidence>
<dbReference type="InterPro" id="IPR004358">
    <property type="entry name" value="Sig_transdc_His_kin-like_C"/>
</dbReference>
<keyword evidence="8" id="KW-0902">Two-component regulatory system</keyword>
<protein>
    <recommendedName>
        <fullName evidence="2">histidine kinase</fullName>
        <ecNumber evidence="2">2.7.13.3</ecNumber>
    </recommendedName>
</protein>
<keyword evidence="4" id="KW-0808">Transferase</keyword>
<gene>
    <name evidence="11" type="ORF">SM436_02825</name>
</gene>
<dbReference type="EC" id="2.7.13.3" evidence="2"/>
<dbReference type="InterPro" id="IPR011495">
    <property type="entry name" value="Sig_transdc_His_kin_sub2_dim/P"/>
</dbReference>
<dbReference type="InterPro" id="IPR036890">
    <property type="entry name" value="HATPase_C_sf"/>
</dbReference>
<feature type="region of interest" description="Disordered" evidence="9">
    <location>
        <begin position="449"/>
        <end position="514"/>
    </location>
</feature>
<evidence type="ECO:0000313" key="11">
    <source>
        <dbReference type="EMBL" id="MFA1552617.1"/>
    </source>
</evidence>
<proteinExistence type="predicted"/>
<dbReference type="SUPFAM" id="SSF55874">
    <property type="entry name" value="ATPase domain of HSP90 chaperone/DNA topoisomerase II/histidine kinase"/>
    <property type="match status" value="1"/>
</dbReference>
<dbReference type="InterPro" id="IPR022066">
    <property type="entry name" value="PdtaS_GAF"/>
</dbReference>
<dbReference type="PRINTS" id="PR00344">
    <property type="entry name" value="BCTRLSENSOR"/>
</dbReference>
<evidence type="ECO:0000256" key="9">
    <source>
        <dbReference type="SAM" id="MobiDB-lite"/>
    </source>
</evidence>
<evidence type="ECO:0000256" key="5">
    <source>
        <dbReference type="ARBA" id="ARBA00022741"/>
    </source>
</evidence>